<dbReference type="OrthoDB" id="108903at2"/>
<dbReference type="Pfam" id="PF07676">
    <property type="entry name" value="PD40"/>
    <property type="match status" value="1"/>
</dbReference>
<proteinExistence type="predicted"/>
<keyword evidence="3" id="KW-1185">Reference proteome</keyword>
<accession>A0A3E3J191</accession>
<dbReference type="Gene3D" id="2.120.10.30">
    <property type="entry name" value="TolB, C-terminal domain"/>
    <property type="match status" value="1"/>
</dbReference>
<dbReference type="Proteomes" id="UP000261166">
    <property type="component" value="Unassembled WGS sequence"/>
</dbReference>
<sequence length="362" mass="41522">MNMNYEPAKKNIMAQEEFPLNDPPEFHYKLLPYGERPYWSPDGKRIAFIESNYGDVCEINIETREVRNLTKDLGTHHSFLRVLFLPNGDYILIGPKEFKDRYISRRVESELWIMDKDAKYPPKPLGRRIFEGCGVSRIANRITYSMNGNHDPSIGSPEDFEVHVTEINYGENGPELGEDKVIYRSHGYDPEPQDFRLEDSEVIMAEYYNPPEVDKADYFCTVKGVNIKTGEVKLYISESHIHNECEGIFPDEEYICLESSCDGGALSNTIDLWKLKLDGSMERTRMTRMLWKKPWRATNSNVSPDGKWLAFMLNICGSEAGYGMGLGLLDLEAWGKSKYAKMTETVQSRNGRKTNPKTGGYI</sequence>
<evidence type="ECO:0000313" key="1">
    <source>
        <dbReference type="EMBL" id="RGE65126.1"/>
    </source>
</evidence>
<dbReference type="InterPro" id="IPR011042">
    <property type="entry name" value="6-blade_b-propeller_TolB-like"/>
</dbReference>
<name>A0A3E3J191_9FIRM</name>
<comment type="caution">
    <text evidence="2">The sequence shown here is derived from an EMBL/GenBank/DDBJ whole genome shotgun (WGS) entry which is preliminary data.</text>
</comment>
<dbReference type="EMBL" id="QVLU01000004">
    <property type="protein sequence ID" value="RGE73072.1"/>
    <property type="molecule type" value="Genomic_DNA"/>
</dbReference>
<dbReference type="SUPFAM" id="SSF82171">
    <property type="entry name" value="DPP6 N-terminal domain-like"/>
    <property type="match status" value="1"/>
</dbReference>
<evidence type="ECO:0000313" key="3">
    <source>
        <dbReference type="Proteomes" id="UP000260812"/>
    </source>
</evidence>
<dbReference type="EMBL" id="QVLV01000001">
    <property type="protein sequence ID" value="RGE65126.1"/>
    <property type="molecule type" value="Genomic_DNA"/>
</dbReference>
<dbReference type="InterPro" id="IPR011659">
    <property type="entry name" value="WD40"/>
</dbReference>
<evidence type="ECO:0000313" key="4">
    <source>
        <dbReference type="Proteomes" id="UP000261166"/>
    </source>
</evidence>
<reference evidence="2 4" key="1">
    <citation type="submission" date="2018-08" db="EMBL/GenBank/DDBJ databases">
        <title>A genome reference for cultivated species of the human gut microbiota.</title>
        <authorList>
            <person name="Zou Y."/>
            <person name="Xue W."/>
            <person name="Luo G."/>
        </authorList>
    </citation>
    <scope>NUCLEOTIDE SEQUENCE [LARGE SCALE GENOMIC DNA]</scope>
    <source>
        <strain evidence="2 4">AF26-4BH</strain>
        <strain evidence="1">TF05-5AC</strain>
    </source>
</reference>
<gene>
    <name evidence="2" type="ORF">DWY69_06205</name>
    <name evidence="1" type="ORF">DXC51_02035</name>
</gene>
<organism evidence="2 4">
    <name type="scientific">Eisenbergiella massiliensis</name>
    <dbReference type="NCBI Taxonomy" id="1720294"/>
    <lineage>
        <taxon>Bacteria</taxon>
        <taxon>Bacillati</taxon>
        <taxon>Bacillota</taxon>
        <taxon>Clostridia</taxon>
        <taxon>Lachnospirales</taxon>
        <taxon>Lachnospiraceae</taxon>
        <taxon>Eisenbergiella</taxon>
    </lineage>
</organism>
<protein>
    <submittedName>
        <fullName evidence="2">Uncharacterized protein</fullName>
    </submittedName>
</protein>
<dbReference type="Proteomes" id="UP000260812">
    <property type="component" value="Unassembled WGS sequence"/>
</dbReference>
<evidence type="ECO:0000313" key="2">
    <source>
        <dbReference type="EMBL" id="RGE73072.1"/>
    </source>
</evidence>
<dbReference type="AlphaFoldDB" id="A0A3E3J191"/>